<comment type="caution">
    <text evidence="3">The sequence shown here is derived from an EMBL/GenBank/DDBJ whole genome shotgun (WGS) entry which is preliminary data.</text>
</comment>
<dbReference type="Pfam" id="PF09608">
    <property type="entry name" value="Alph_Pro_TM"/>
    <property type="match status" value="1"/>
</dbReference>
<keyword evidence="4" id="KW-1185">Reference proteome</keyword>
<evidence type="ECO:0000256" key="1">
    <source>
        <dbReference type="SAM" id="Phobius"/>
    </source>
</evidence>
<proteinExistence type="predicted"/>
<protein>
    <submittedName>
        <fullName evidence="3">TIGR02186 family protein</fullName>
    </submittedName>
</protein>
<keyword evidence="1" id="KW-1133">Transmembrane helix</keyword>
<evidence type="ECO:0000313" key="4">
    <source>
        <dbReference type="Proteomes" id="UP000221168"/>
    </source>
</evidence>
<dbReference type="AlphaFoldDB" id="A0A2G1QJ32"/>
<dbReference type="Proteomes" id="UP000221168">
    <property type="component" value="Unassembled WGS sequence"/>
</dbReference>
<reference evidence="3 4" key="1">
    <citation type="submission" date="2017-10" db="EMBL/GenBank/DDBJ databases">
        <title>Sedimentibacterium mangrovi gen. nov., sp. nov., a novel member of family Phyllobacteriacea isolated from mangrove sediment.</title>
        <authorList>
            <person name="Liao H."/>
            <person name="Tian Y."/>
        </authorList>
    </citation>
    <scope>NUCLEOTIDE SEQUENCE [LARGE SCALE GENOMIC DNA]</scope>
    <source>
        <strain evidence="3 4">X9-2-2</strain>
    </source>
</reference>
<organism evidence="3 4">
    <name type="scientific">Zhengella mangrovi</name>
    <dbReference type="NCBI Taxonomy" id="1982044"/>
    <lineage>
        <taxon>Bacteria</taxon>
        <taxon>Pseudomonadati</taxon>
        <taxon>Pseudomonadota</taxon>
        <taxon>Alphaproteobacteria</taxon>
        <taxon>Hyphomicrobiales</taxon>
        <taxon>Notoacmeibacteraceae</taxon>
        <taxon>Zhengella</taxon>
    </lineage>
</organism>
<evidence type="ECO:0000256" key="2">
    <source>
        <dbReference type="SAM" id="SignalP"/>
    </source>
</evidence>
<sequence>MAGGLTRAVRTVLAGLALLAASLGAEAQVQTGGRETIQIGLSTDKIGITSGFSGTDLTIFGAIENSDPQVSRTGRYDVIVVLEGPTRPVTVRRKDRIFGLWINRDSEHFDSVPSSYSISTTRPIQDITTETSYRQLALGSGNLAFNIGSSENPQIAEFATALRGIKEQTGLYTERIGGVRFLSQNLFRAAVAIPANVPVGTHRARAFLFRNGIFVDEVSAPLVIVKSGFEAAIYTSAKTQGLTYGVLSVMLAMLTGWLGRLLFRKD</sequence>
<feature type="transmembrane region" description="Helical" evidence="1">
    <location>
        <begin position="242"/>
        <end position="263"/>
    </location>
</feature>
<dbReference type="EMBL" id="PDVP01000015">
    <property type="protein sequence ID" value="PHP65499.1"/>
    <property type="molecule type" value="Genomic_DNA"/>
</dbReference>
<dbReference type="NCBIfam" id="TIGR02186">
    <property type="entry name" value="alph_Pro_TM"/>
    <property type="match status" value="1"/>
</dbReference>
<name>A0A2G1QJ32_9HYPH</name>
<dbReference type="InterPro" id="IPR019088">
    <property type="entry name" value="CHP02186-rel_TM"/>
</dbReference>
<gene>
    <name evidence="3" type="ORF">CSC94_19305</name>
</gene>
<dbReference type="RefSeq" id="WP_099308012.1">
    <property type="nucleotide sequence ID" value="NZ_PDVP01000015.1"/>
</dbReference>
<feature type="signal peptide" evidence="2">
    <location>
        <begin position="1"/>
        <end position="27"/>
    </location>
</feature>
<keyword evidence="1" id="KW-0812">Transmembrane</keyword>
<feature type="chain" id="PRO_5013726777" evidence="2">
    <location>
        <begin position="28"/>
        <end position="266"/>
    </location>
</feature>
<keyword evidence="2" id="KW-0732">Signal</keyword>
<evidence type="ECO:0000313" key="3">
    <source>
        <dbReference type="EMBL" id="PHP65499.1"/>
    </source>
</evidence>
<keyword evidence="1" id="KW-0472">Membrane</keyword>
<accession>A0A2G1QJ32</accession>
<dbReference type="OrthoDB" id="9815212at2"/>